<organism evidence="1 2">
    <name type="scientific">Monoraphidium neglectum</name>
    <dbReference type="NCBI Taxonomy" id="145388"/>
    <lineage>
        <taxon>Eukaryota</taxon>
        <taxon>Viridiplantae</taxon>
        <taxon>Chlorophyta</taxon>
        <taxon>core chlorophytes</taxon>
        <taxon>Chlorophyceae</taxon>
        <taxon>CS clade</taxon>
        <taxon>Sphaeropleales</taxon>
        <taxon>Selenastraceae</taxon>
        <taxon>Monoraphidium</taxon>
    </lineage>
</organism>
<dbReference type="EMBL" id="KK102938">
    <property type="protein sequence ID" value="KIY96573.1"/>
    <property type="molecule type" value="Genomic_DNA"/>
</dbReference>
<accession>A0A0D2KLE6</accession>
<proteinExistence type="predicted"/>
<name>A0A0D2KLE6_9CHLO</name>
<dbReference type="Proteomes" id="UP000054498">
    <property type="component" value="Unassembled WGS sequence"/>
</dbReference>
<dbReference type="PROSITE" id="PS51257">
    <property type="entry name" value="PROKAR_LIPOPROTEIN"/>
    <property type="match status" value="1"/>
</dbReference>
<dbReference type="RefSeq" id="XP_013895593.1">
    <property type="nucleotide sequence ID" value="XM_014040139.1"/>
</dbReference>
<keyword evidence="2" id="KW-1185">Reference proteome</keyword>
<reference evidence="1 2" key="1">
    <citation type="journal article" date="2013" name="BMC Genomics">
        <title>Reconstruction of the lipid metabolism for the microalga Monoraphidium neglectum from its genome sequence reveals characteristics suitable for biofuel production.</title>
        <authorList>
            <person name="Bogen C."/>
            <person name="Al-Dilaimi A."/>
            <person name="Albersmeier A."/>
            <person name="Wichmann J."/>
            <person name="Grundmann M."/>
            <person name="Rupp O."/>
            <person name="Lauersen K.J."/>
            <person name="Blifernez-Klassen O."/>
            <person name="Kalinowski J."/>
            <person name="Goesmann A."/>
            <person name="Mussgnug J.H."/>
            <person name="Kruse O."/>
        </authorList>
    </citation>
    <scope>NUCLEOTIDE SEQUENCE [LARGE SCALE GENOMIC DNA]</scope>
    <source>
        <strain evidence="1 2">SAG 48.87</strain>
    </source>
</reference>
<evidence type="ECO:0000313" key="1">
    <source>
        <dbReference type="EMBL" id="KIY96573.1"/>
    </source>
</evidence>
<dbReference type="GeneID" id="25728645"/>
<dbReference type="AlphaFoldDB" id="A0A0D2KLE6"/>
<evidence type="ECO:0000313" key="2">
    <source>
        <dbReference type="Proteomes" id="UP000054498"/>
    </source>
</evidence>
<dbReference type="KEGG" id="mng:MNEG_11388"/>
<protein>
    <submittedName>
        <fullName evidence="1">Uncharacterized protein</fullName>
    </submittedName>
</protein>
<sequence length="101" mass="10798">MMSIRPDALECARDKDALKRANMSTVVAAAGCKITDQNRAAVENGDRVEGVGNLLHAGKSGRLTVVHAVVHAEYLKASEREAFVGLSEDHAKIKANGRDIT</sequence>
<gene>
    <name evidence="1" type="ORF">MNEG_11388</name>
</gene>